<dbReference type="EMBL" id="CACVKT020001168">
    <property type="protein sequence ID" value="CAC5365699.1"/>
    <property type="molecule type" value="Genomic_DNA"/>
</dbReference>
<dbReference type="PANTHER" id="PTHR16515">
    <property type="entry name" value="PR DOMAIN ZINC FINGER PROTEIN"/>
    <property type="match status" value="1"/>
</dbReference>
<accession>A0A6J8ADN0</accession>
<keyword evidence="6" id="KW-0539">Nucleus</keyword>
<dbReference type="InterPro" id="IPR013087">
    <property type="entry name" value="Znf_C2H2_type"/>
</dbReference>
<evidence type="ECO:0000313" key="9">
    <source>
        <dbReference type="EMBL" id="CAC5365699.1"/>
    </source>
</evidence>
<protein>
    <submittedName>
        <fullName evidence="9">KRAB</fullName>
    </submittedName>
</protein>
<dbReference type="SMART" id="SM00355">
    <property type="entry name" value="ZnF_C2H2"/>
    <property type="match status" value="5"/>
</dbReference>
<feature type="domain" description="C2H2-type" evidence="8">
    <location>
        <begin position="57"/>
        <end position="84"/>
    </location>
</feature>
<evidence type="ECO:0000256" key="5">
    <source>
        <dbReference type="ARBA" id="ARBA00022833"/>
    </source>
</evidence>
<gene>
    <name evidence="9" type="ORF">MCOR_6268</name>
</gene>
<proteinExistence type="predicted"/>
<dbReference type="InterPro" id="IPR036236">
    <property type="entry name" value="Znf_C2H2_sf"/>
</dbReference>
<dbReference type="GO" id="GO:0010468">
    <property type="term" value="P:regulation of gene expression"/>
    <property type="evidence" value="ECO:0007669"/>
    <property type="project" value="TreeGrafter"/>
</dbReference>
<dbReference type="PROSITE" id="PS00028">
    <property type="entry name" value="ZINC_FINGER_C2H2_1"/>
    <property type="match status" value="4"/>
</dbReference>
<reference evidence="9 10" key="1">
    <citation type="submission" date="2020-06" db="EMBL/GenBank/DDBJ databases">
        <authorList>
            <person name="Li R."/>
            <person name="Bekaert M."/>
        </authorList>
    </citation>
    <scope>NUCLEOTIDE SEQUENCE [LARGE SCALE GENOMIC DNA]</scope>
    <source>
        <strain evidence="10">wild</strain>
    </source>
</reference>
<sequence length="252" mass="29431">MELRVDKCQLDFLGVELLNDSFTHDDDPDLVNNNANVNVDKTILEEESSPKRVEINIQCSVCHVKFTNKSNRNRHMKKHQGTLSTCNECHTTFFTDYDAKRHTNSLHRHITFDCEICSKKFQSKVGLKNHKKGHFDNYKFLCALFGRGFNYKRDYEGHIAGHNNEKNFECTERTKQFQYENSRDAHSKICGSKKSSYNHKCDICGRTLKCLKYLKEHIKMHTLPDRYQCSSCGNTYQHRSGLFKHAKKTGHK</sequence>
<dbReference type="InterPro" id="IPR050331">
    <property type="entry name" value="Zinc_finger"/>
</dbReference>
<keyword evidence="4 7" id="KW-0863">Zinc-finger</keyword>
<feature type="domain" description="C2H2-type" evidence="8">
    <location>
        <begin position="112"/>
        <end position="139"/>
    </location>
</feature>
<dbReference type="Gene3D" id="3.30.160.60">
    <property type="entry name" value="Classic Zinc Finger"/>
    <property type="match status" value="3"/>
</dbReference>
<keyword evidence="2" id="KW-0479">Metal-binding</keyword>
<dbReference type="OrthoDB" id="8918594at2759"/>
<name>A0A6J8ADN0_MYTCO</name>
<dbReference type="Pfam" id="PF12874">
    <property type="entry name" value="zf-met"/>
    <property type="match status" value="1"/>
</dbReference>
<dbReference type="GO" id="GO:0005634">
    <property type="term" value="C:nucleus"/>
    <property type="evidence" value="ECO:0007669"/>
    <property type="project" value="UniProtKB-SubCell"/>
</dbReference>
<dbReference type="Proteomes" id="UP000507470">
    <property type="component" value="Unassembled WGS sequence"/>
</dbReference>
<evidence type="ECO:0000256" key="4">
    <source>
        <dbReference type="ARBA" id="ARBA00022771"/>
    </source>
</evidence>
<evidence type="ECO:0000256" key="7">
    <source>
        <dbReference type="PROSITE-ProRule" id="PRU00042"/>
    </source>
</evidence>
<keyword evidence="3" id="KW-0677">Repeat</keyword>
<dbReference type="SUPFAM" id="SSF57667">
    <property type="entry name" value="beta-beta-alpha zinc fingers"/>
    <property type="match status" value="3"/>
</dbReference>
<dbReference type="AlphaFoldDB" id="A0A6J8ADN0"/>
<dbReference type="PROSITE" id="PS50157">
    <property type="entry name" value="ZINC_FINGER_C2H2_2"/>
    <property type="match status" value="4"/>
</dbReference>
<dbReference type="Pfam" id="PF00096">
    <property type="entry name" value="zf-C2H2"/>
    <property type="match status" value="1"/>
</dbReference>
<dbReference type="GO" id="GO:0008270">
    <property type="term" value="F:zinc ion binding"/>
    <property type="evidence" value="ECO:0007669"/>
    <property type="project" value="UniProtKB-KW"/>
</dbReference>
<evidence type="ECO:0000256" key="1">
    <source>
        <dbReference type="ARBA" id="ARBA00004123"/>
    </source>
</evidence>
<keyword evidence="5" id="KW-0862">Zinc</keyword>
<feature type="domain" description="C2H2-type" evidence="8">
    <location>
        <begin position="227"/>
        <end position="252"/>
    </location>
</feature>
<evidence type="ECO:0000256" key="3">
    <source>
        <dbReference type="ARBA" id="ARBA00022737"/>
    </source>
</evidence>
<evidence type="ECO:0000313" key="10">
    <source>
        <dbReference type="Proteomes" id="UP000507470"/>
    </source>
</evidence>
<keyword evidence="10" id="KW-1185">Reference proteome</keyword>
<feature type="domain" description="C2H2-type" evidence="8">
    <location>
        <begin position="199"/>
        <end position="226"/>
    </location>
</feature>
<evidence type="ECO:0000259" key="8">
    <source>
        <dbReference type="PROSITE" id="PS50157"/>
    </source>
</evidence>
<evidence type="ECO:0000256" key="6">
    <source>
        <dbReference type="ARBA" id="ARBA00023242"/>
    </source>
</evidence>
<dbReference type="PANTHER" id="PTHR16515:SF66">
    <property type="entry name" value="C2H2-TYPE DOMAIN-CONTAINING PROTEIN"/>
    <property type="match status" value="1"/>
</dbReference>
<evidence type="ECO:0000256" key="2">
    <source>
        <dbReference type="ARBA" id="ARBA00022723"/>
    </source>
</evidence>
<organism evidence="9 10">
    <name type="scientific">Mytilus coruscus</name>
    <name type="common">Sea mussel</name>
    <dbReference type="NCBI Taxonomy" id="42192"/>
    <lineage>
        <taxon>Eukaryota</taxon>
        <taxon>Metazoa</taxon>
        <taxon>Spiralia</taxon>
        <taxon>Lophotrochozoa</taxon>
        <taxon>Mollusca</taxon>
        <taxon>Bivalvia</taxon>
        <taxon>Autobranchia</taxon>
        <taxon>Pteriomorphia</taxon>
        <taxon>Mytilida</taxon>
        <taxon>Mytiloidea</taxon>
        <taxon>Mytilidae</taxon>
        <taxon>Mytilinae</taxon>
        <taxon>Mytilus</taxon>
    </lineage>
</organism>
<comment type="subcellular location">
    <subcellularLocation>
        <location evidence="1">Nucleus</location>
    </subcellularLocation>
</comment>